<dbReference type="EMBL" id="FTLW01000002">
    <property type="protein sequence ID" value="SIQ14625.1"/>
    <property type="molecule type" value="Genomic_DNA"/>
</dbReference>
<dbReference type="AlphaFoldDB" id="A0A1N6QDM4"/>
<evidence type="ECO:0000313" key="1">
    <source>
        <dbReference type="EMBL" id="SIQ14625.1"/>
    </source>
</evidence>
<dbReference type="RefSeq" id="WP_076585341.1">
    <property type="nucleotide sequence ID" value="NZ_FTLW01000002.1"/>
</dbReference>
<gene>
    <name evidence="1" type="ORF">SAMN05421546_0670</name>
</gene>
<dbReference type="InterPro" id="IPR020518">
    <property type="entry name" value="Tscrpt_reg_PrtN"/>
</dbReference>
<sequence>MKTLFLLLAEYGSGQIPLDACANLFGLAPAEAAKRAIRRSLPVPAFRAGSQKSPWLVNAADLAAYLDAEREAATEEWRRVRGKPR</sequence>
<name>A0A1N6QDM4_9GAMM</name>
<dbReference type="Pfam" id="PF11112">
    <property type="entry name" value="PyocinActivator"/>
    <property type="match status" value="1"/>
</dbReference>
<keyword evidence="2" id="KW-1185">Reference proteome</keyword>
<dbReference type="OrthoDB" id="982642at2"/>
<organism evidence="1 2">
    <name type="scientific">Solilutibacter tolerans</name>
    <dbReference type="NCBI Taxonomy" id="1604334"/>
    <lineage>
        <taxon>Bacteria</taxon>
        <taxon>Pseudomonadati</taxon>
        <taxon>Pseudomonadota</taxon>
        <taxon>Gammaproteobacteria</taxon>
        <taxon>Lysobacterales</taxon>
        <taxon>Lysobacteraceae</taxon>
        <taxon>Solilutibacter</taxon>
    </lineage>
</organism>
<evidence type="ECO:0000313" key="2">
    <source>
        <dbReference type="Proteomes" id="UP000241788"/>
    </source>
</evidence>
<reference evidence="2" key="1">
    <citation type="submission" date="2017-01" db="EMBL/GenBank/DDBJ databases">
        <authorList>
            <person name="Varghese N."/>
            <person name="Submissions S."/>
        </authorList>
    </citation>
    <scope>NUCLEOTIDE SEQUENCE [LARGE SCALE GENOMIC DNA]</scope>
    <source>
        <strain evidence="2">UM1</strain>
    </source>
</reference>
<protein>
    <submittedName>
        <fullName evidence="1">Pyocin activator protein PrtN</fullName>
    </submittedName>
</protein>
<proteinExistence type="predicted"/>
<dbReference type="Proteomes" id="UP000241788">
    <property type="component" value="Unassembled WGS sequence"/>
</dbReference>
<dbReference type="GO" id="GO:0006355">
    <property type="term" value="P:regulation of DNA-templated transcription"/>
    <property type="evidence" value="ECO:0007669"/>
    <property type="project" value="InterPro"/>
</dbReference>
<accession>A0A1N6QDM4</accession>